<proteinExistence type="predicted"/>
<keyword evidence="2" id="KW-1185">Reference proteome</keyword>
<reference evidence="1 2" key="1">
    <citation type="journal article" date="2022" name="Allergy">
        <title>Genome assembly and annotation of Periplaneta americana reveal a comprehensive cockroach allergen profile.</title>
        <authorList>
            <person name="Wang L."/>
            <person name="Xiong Q."/>
            <person name="Saelim N."/>
            <person name="Wang L."/>
            <person name="Nong W."/>
            <person name="Wan A.T."/>
            <person name="Shi M."/>
            <person name="Liu X."/>
            <person name="Cao Q."/>
            <person name="Hui J.H.L."/>
            <person name="Sookrung N."/>
            <person name="Leung T.F."/>
            <person name="Tungtrongchitr A."/>
            <person name="Tsui S.K.W."/>
        </authorList>
    </citation>
    <scope>NUCLEOTIDE SEQUENCE [LARGE SCALE GENOMIC DNA]</scope>
    <source>
        <strain evidence="1">PWHHKU_190912</strain>
    </source>
</reference>
<organism evidence="1 2">
    <name type="scientific">Periplaneta americana</name>
    <name type="common">American cockroach</name>
    <name type="synonym">Blatta americana</name>
    <dbReference type="NCBI Taxonomy" id="6978"/>
    <lineage>
        <taxon>Eukaryota</taxon>
        <taxon>Metazoa</taxon>
        <taxon>Ecdysozoa</taxon>
        <taxon>Arthropoda</taxon>
        <taxon>Hexapoda</taxon>
        <taxon>Insecta</taxon>
        <taxon>Pterygota</taxon>
        <taxon>Neoptera</taxon>
        <taxon>Polyneoptera</taxon>
        <taxon>Dictyoptera</taxon>
        <taxon>Blattodea</taxon>
        <taxon>Blattoidea</taxon>
        <taxon>Blattidae</taxon>
        <taxon>Blattinae</taxon>
        <taxon>Periplaneta</taxon>
    </lineage>
</organism>
<dbReference type="Proteomes" id="UP001148838">
    <property type="component" value="Unassembled WGS sequence"/>
</dbReference>
<dbReference type="EMBL" id="JAJSOF020000013">
    <property type="protein sequence ID" value="KAJ4443750.1"/>
    <property type="molecule type" value="Genomic_DNA"/>
</dbReference>
<name>A0ABQ8TD47_PERAM</name>
<sequence length="111" mass="12634">MAGLCEGGNEPPGSLKATLLSPEGLSTRVVGAKRAGRGKKEQLGHFECNFRRYPLEHCSQSLWRFMWERRPEALESVSCTLRSSYKIASRSEVEYQRGSIRLQRLERASLY</sequence>
<protein>
    <submittedName>
        <fullName evidence="1">Uncharacterized protein</fullName>
    </submittedName>
</protein>
<comment type="caution">
    <text evidence="1">The sequence shown here is derived from an EMBL/GenBank/DDBJ whole genome shotgun (WGS) entry which is preliminary data.</text>
</comment>
<gene>
    <name evidence="1" type="ORF">ANN_05528</name>
</gene>
<accession>A0ABQ8TD47</accession>
<evidence type="ECO:0000313" key="2">
    <source>
        <dbReference type="Proteomes" id="UP001148838"/>
    </source>
</evidence>
<evidence type="ECO:0000313" key="1">
    <source>
        <dbReference type="EMBL" id="KAJ4443750.1"/>
    </source>
</evidence>